<proteinExistence type="predicted"/>
<evidence type="ECO:0000313" key="1">
    <source>
        <dbReference type="EMBL" id="KAI8663688.1"/>
    </source>
</evidence>
<evidence type="ECO:0000313" key="2">
    <source>
        <dbReference type="Proteomes" id="UP001065298"/>
    </source>
</evidence>
<name>A0ACC0QTU1_9HYPO</name>
<keyword evidence="2" id="KW-1185">Reference proteome</keyword>
<organism evidence="1 2">
    <name type="scientific">Fusarium keratoplasticum</name>
    <dbReference type="NCBI Taxonomy" id="1328300"/>
    <lineage>
        <taxon>Eukaryota</taxon>
        <taxon>Fungi</taxon>
        <taxon>Dikarya</taxon>
        <taxon>Ascomycota</taxon>
        <taxon>Pezizomycotina</taxon>
        <taxon>Sordariomycetes</taxon>
        <taxon>Hypocreomycetidae</taxon>
        <taxon>Hypocreales</taxon>
        <taxon>Nectriaceae</taxon>
        <taxon>Fusarium</taxon>
        <taxon>Fusarium solani species complex</taxon>
    </lineage>
</organism>
<gene>
    <name evidence="1" type="ORF">NCS57_00970500</name>
</gene>
<reference evidence="1" key="1">
    <citation type="submission" date="2022-06" db="EMBL/GenBank/DDBJ databases">
        <title>Fusarium solani species complex genomes reveal bases of compartmentalisation and animal pathogenesis.</title>
        <authorList>
            <person name="Tsai I.J."/>
        </authorList>
    </citation>
    <scope>NUCLEOTIDE SEQUENCE</scope>
    <source>
        <strain evidence="1">Fu6.1</strain>
    </source>
</reference>
<sequence length="550" mass="60797">MDFTLDPPDSGSPSWASSTPRPGRLQFWVDMANGPGFNVGSPEPESRRPDEETVDAMARHPSSPSAHSAIFGTSDLSSSDKLPGDQDPRSPANILPPTSLSTIAEAPPLGGQHAQIVTRGGRLQVAEDSHSSPSLKNIRVDGELAIKNVGLLWEGDPAYEAHLWECYLTWLNPLTSLVEQNLFDQDKENFLSSQESDFYSPALENAVFSTGAMHTTRQNPSIIGDACKFFASRAKVYLDLELQTPTIATLQALVLLCEHEAAQGRDSQGWIYSGIASRILPDLGLQLHCASPRETESCAPDALDVKARVFWSVVHIDTIWSSWCGRPQSFTTRELFFRQAPTLRCSGATDPDSQIGAHVHLAPDRYHDREASRDSLSKFAVQADASLRDWAVSLPLFLQLTPGQDDQCLDPVVLQLHLLYHEIRILLHRPLIGYGSPATNLQSPCGRATEPHHDICSNSASDIIRLMGQFRDRFGLCHLSAYCVHILMTAGILFAYNTSLTNQTREFRNKSASLTQASIRMMTELTTTFPVAHRSLEVLTSLRREWQNCN</sequence>
<accession>A0ACC0QTU1</accession>
<dbReference type="EMBL" id="CM046509">
    <property type="protein sequence ID" value="KAI8663688.1"/>
    <property type="molecule type" value="Genomic_DNA"/>
</dbReference>
<dbReference type="Proteomes" id="UP001065298">
    <property type="component" value="Chromosome 7"/>
</dbReference>
<comment type="caution">
    <text evidence="1">The sequence shown here is derived from an EMBL/GenBank/DDBJ whole genome shotgun (WGS) entry which is preliminary data.</text>
</comment>
<protein>
    <submittedName>
        <fullName evidence="1">Fungal-trans domain-containing protein</fullName>
    </submittedName>
</protein>